<dbReference type="Gene3D" id="3.90.550.10">
    <property type="entry name" value="Spore Coat Polysaccharide Biosynthesis Protein SpsA, Chain A"/>
    <property type="match status" value="1"/>
</dbReference>
<dbReference type="EMBL" id="QURN01000003">
    <property type="protein sequence ID" value="RFC68886.1"/>
    <property type="molecule type" value="Genomic_DNA"/>
</dbReference>
<keyword evidence="8" id="KW-1185">Reference proteome</keyword>
<reference evidence="8" key="1">
    <citation type="submission" date="2018-08" db="EMBL/GenBank/DDBJ databases">
        <authorList>
            <person name="Im W.T."/>
        </authorList>
    </citation>
    <scope>NUCLEOTIDE SEQUENCE [LARGE SCALE GENOMIC DNA]</scope>
    <source>
        <strain evidence="8">LA-28</strain>
    </source>
</reference>
<gene>
    <name evidence="7" type="ORF">DY251_04485</name>
</gene>
<dbReference type="GO" id="GO:0016757">
    <property type="term" value="F:glycosyltransferase activity"/>
    <property type="evidence" value="ECO:0007669"/>
    <property type="project" value="UniProtKB-KW"/>
</dbReference>
<keyword evidence="3" id="KW-0328">Glycosyltransferase</keyword>
<comment type="subcellular location">
    <subcellularLocation>
        <location evidence="1">Cell membrane</location>
    </subcellularLocation>
</comment>
<dbReference type="AlphaFoldDB" id="A0A371XI28"/>
<evidence type="ECO:0000256" key="1">
    <source>
        <dbReference type="ARBA" id="ARBA00004236"/>
    </source>
</evidence>
<keyword evidence="2" id="KW-1003">Cell membrane</keyword>
<evidence type="ECO:0000259" key="6">
    <source>
        <dbReference type="Pfam" id="PF00535"/>
    </source>
</evidence>
<evidence type="ECO:0000256" key="5">
    <source>
        <dbReference type="ARBA" id="ARBA00023136"/>
    </source>
</evidence>
<dbReference type="RefSeq" id="WP_116622654.1">
    <property type="nucleotide sequence ID" value="NZ_QURN01000003.1"/>
</dbReference>
<dbReference type="SUPFAM" id="SSF53448">
    <property type="entry name" value="Nucleotide-diphospho-sugar transferases"/>
    <property type="match status" value="1"/>
</dbReference>
<comment type="caution">
    <text evidence="7">The sequence shown here is derived from an EMBL/GenBank/DDBJ whole genome shotgun (WGS) entry which is preliminary data.</text>
</comment>
<keyword evidence="5" id="KW-0472">Membrane</keyword>
<dbReference type="InterPro" id="IPR029044">
    <property type="entry name" value="Nucleotide-diphossugar_trans"/>
</dbReference>
<sequence>MLSVVIETKNDEEDLARTLASLVSAAVEGMVREVIVCDLGSTDRTHQIADEAGCVWLPSGGAAEGVRRAKSDWLLFLEPGATLVDGWMDSVARHISRVTMAGRFSRASKARTPFKKRIFAGNRALVEGLLITRRQASSLSRNGQDGEAIARGLATKRLDGEIVPASRK</sequence>
<name>A0A371XI28_9HYPH</name>
<dbReference type="InterPro" id="IPR001173">
    <property type="entry name" value="Glyco_trans_2-like"/>
</dbReference>
<evidence type="ECO:0000313" key="8">
    <source>
        <dbReference type="Proteomes" id="UP000262379"/>
    </source>
</evidence>
<evidence type="ECO:0000256" key="3">
    <source>
        <dbReference type="ARBA" id="ARBA00022676"/>
    </source>
</evidence>
<keyword evidence="4 7" id="KW-0808">Transferase</keyword>
<dbReference type="GO" id="GO:0005886">
    <property type="term" value="C:plasma membrane"/>
    <property type="evidence" value="ECO:0007669"/>
    <property type="project" value="UniProtKB-SubCell"/>
</dbReference>
<evidence type="ECO:0000313" key="7">
    <source>
        <dbReference type="EMBL" id="RFC68886.1"/>
    </source>
</evidence>
<organism evidence="7 8">
    <name type="scientific">Mesorhizobium denitrificans</name>
    <dbReference type="NCBI Taxonomy" id="2294114"/>
    <lineage>
        <taxon>Bacteria</taxon>
        <taxon>Pseudomonadati</taxon>
        <taxon>Pseudomonadota</taxon>
        <taxon>Alphaproteobacteria</taxon>
        <taxon>Hyphomicrobiales</taxon>
        <taxon>Phyllobacteriaceae</taxon>
        <taxon>Mesorhizobium</taxon>
    </lineage>
</organism>
<dbReference type="PANTHER" id="PTHR43646:SF2">
    <property type="entry name" value="GLYCOSYLTRANSFERASE 2-LIKE DOMAIN-CONTAINING PROTEIN"/>
    <property type="match status" value="1"/>
</dbReference>
<feature type="domain" description="Glycosyltransferase 2-like" evidence="6">
    <location>
        <begin position="3"/>
        <end position="97"/>
    </location>
</feature>
<dbReference type="PANTHER" id="PTHR43646">
    <property type="entry name" value="GLYCOSYLTRANSFERASE"/>
    <property type="match status" value="1"/>
</dbReference>
<proteinExistence type="predicted"/>
<accession>A0A371XI28</accession>
<evidence type="ECO:0000256" key="4">
    <source>
        <dbReference type="ARBA" id="ARBA00022679"/>
    </source>
</evidence>
<protein>
    <submittedName>
        <fullName evidence="7">Glycosyltransferase</fullName>
    </submittedName>
</protein>
<dbReference type="Pfam" id="PF00535">
    <property type="entry name" value="Glycos_transf_2"/>
    <property type="match status" value="1"/>
</dbReference>
<dbReference type="Proteomes" id="UP000262379">
    <property type="component" value="Unassembled WGS sequence"/>
</dbReference>
<evidence type="ECO:0000256" key="2">
    <source>
        <dbReference type="ARBA" id="ARBA00022475"/>
    </source>
</evidence>